<keyword evidence="1" id="KW-1185">Reference proteome</keyword>
<reference evidence="2" key="1">
    <citation type="submission" date="2022-11" db="UniProtKB">
        <authorList>
            <consortium name="WormBaseParasite"/>
        </authorList>
    </citation>
    <scope>IDENTIFICATION</scope>
</reference>
<proteinExistence type="predicted"/>
<evidence type="ECO:0000313" key="1">
    <source>
        <dbReference type="Proteomes" id="UP000887572"/>
    </source>
</evidence>
<dbReference type="AlphaFoldDB" id="A0A914H563"/>
<accession>A0A914H563</accession>
<sequence length="66" mass="7275">MSELTAESCFGGKHSPPIAGDHIVECACTHRRMDAHFSFSGRLVVIVKRIMARTPFTSEPGFIGHF</sequence>
<dbReference type="Proteomes" id="UP000887572">
    <property type="component" value="Unplaced"/>
</dbReference>
<name>A0A914H563_GLORO</name>
<protein>
    <submittedName>
        <fullName evidence="2">Uncharacterized protein</fullName>
    </submittedName>
</protein>
<dbReference type="WBParaSite" id="Gr19_v10_g13926.t1">
    <property type="protein sequence ID" value="Gr19_v10_g13926.t1"/>
    <property type="gene ID" value="Gr19_v10_g13926"/>
</dbReference>
<evidence type="ECO:0000313" key="2">
    <source>
        <dbReference type="WBParaSite" id="Gr19_v10_g13926.t1"/>
    </source>
</evidence>
<organism evidence="1 2">
    <name type="scientific">Globodera rostochiensis</name>
    <name type="common">Golden nematode worm</name>
    <name type="synonym">Heterodera rostochiensis</name>
    <dbReference type="NCBI Taxonomy" id="31243"/>
    <lineage>
        <taxon>Eukaryota</taxon>
        <taxon>Metazoa</taxon>
        <taxon>Ecdysozoa</taxon>
        <taxon>Nematoda</taxon>
        <taxon>Chromadorea</taxon>
        <taxon>Rhabditida</taxon>
        <taxon>Tylenchina</taxon>
        <taxon>Tylenchomorpha</taxon>
        <taxon>Tylenchoidea</taxon>
        <taxon>Heteroderidae</taxon>
        <taxon>Heteroderinae</taxon>
        <taxon>Globodera</taxon>
    </lineage>
</organism>